<dbReference type="AlphaFoldDB" id="D8RKW4"/>
<feature type="domain" description="MCM C-terminal AAA(+) ATPase" evidence="3">
    <location>
        <begin position="279"/>
        <end position="453"/>
    </location>
</feature>
<dbReference type="GO" id="GO:0005634">
    <property type="term" value="C:nucleus"/>
    <property type="evidence" value="ECO:0000318"/>
    <property type="project" value="GO_Central"/>
</dbReference>
<sequence>MSTIADRALLWLLRDGSLGDAIAKVKKGDDCIVVPIDASEALNWDLELGMAILIQPQQLSIALLERLKELRGVDSDREERDFKLSGSRLWIRVSSAPVQVSPMERLRSKDCSMDDNGKLVHVFGVAYAVHTVGAALPSTMIITSSRKKSISHVVVLPDSMRMSRLLYTFVTSLSTGNVINQPLARIHLFDDLTQRIDVGDTASVLGHVYTTSFLPTSLPKSSNLFGEIQIEANNILTLVPRDLSPWSEKESTASLELLTEQFYGDQECGYLRFSTKYQRVAVILSLVSTLQETKSNRKRIHLLFTAMSSLSTITALLKAAAASSTRSVYHSGDKKQLLATVGRSADHGSLHAGSLALSSGGVCIVDVCKDFLTKEALKLLCDAMDKEVLTMKNCPELVVPCTSTVWGVHATWNPRRERGVFKQGSKELLHRQLLNKFDIVVPLFEEQSLGEDSIRKFILDFSEGAAIRGSARHRIRLSSSIESVTMTDEAQQLISGYYLLLRRASESDEVSLATLESLMKTASACARLCLRNQALEVPDATLAIFLCEKTQQAKYESSPLEHLTKRFTALNAMEGKSLDAFLEDFHADLKHFIHCQPRLEE</sequence>
<dbReference type="GO" id="GO:0016787">
    <property type="term" value="F:hydrolase activity"/>
    <property type="evidence" value="ECO:0007669"/>
    <property type="project" value="UniProtKB-KW"/>
</dbReference>
<dbReference type="InterPro" id="IPR027417">
    <property type="entry name" value="P-loop_NTPase"/>
</dbReference>
<dbReference type="InterPro" id="IPR031327">
    <property type="entry name" value="MCM"/>
</dbReference>
<dbReference type="GO" id="GO:0000724">
    <property type="term" value="P:double-strand break repair via homologous recombination"/>
    <property type="evidence" value="ECO:0000318"/>
    <property type="project" value="GO_Central"/>
</dbReference>
<dbReference type="STRING" id="88036.D8RKW4"/>
<dbReference type="GO" id="GO:0003697">
    <property type="term" value="F:single-stranded DNA binding"/>
    <property type="evidence" value="ECO:0000318"/>
    <property type="project" value="GO_Central"/>
</dbReference>
<dbReference type="InterPro" id="IPR001208">
    <property type="entry name" value="MCM_dom"/>
</dbReference>
<dbReference type="GO" id="GO:0005524">
    <property type="term" value="F:ATP binding"/>
    <property type="evidence" value="ECO:0007669"/>
    <property type="project" value="UniProtKB-KW"/>
</dbReference>
<protein>
    <recommendedName>
        <fullName evidence="3">MCM C-terminal AAA(+) ATPase domain-containing protein</fullName>
    </recommendedName>
</protein>
<dbReference type="InParanoid" id="D8RKW4"/>
<evidence type="ECO:0000259" key="3">
    <source>
        <dbReference type="Pfam" id="PF00493"/>
    </source>
</evidence>
<dbReference type="Proteomes" id="UP000001514">
    <property type="component" value="Unassembled WGS sequence"/>
</dbReference>
<keyword evidence="5" id="KW-1185">Reference proteome</keyword>
<dbReference type="OMA" id="VMSTHPD"/>
<proteinExistence type="predicted"/>
<dbReference type="Gene3D" id="3.40.50.300">
    <property type="entry name" value="P-loop containing nucleotide triphosphate hydrolases"/>
    <property type="match status" value="1"/>
</dbReference>
<dbReference type="HOGENOM" id="CLU_465721_0_0_1"/>
<dbReference type="eggNOG" id="ENOG502QPW5">
    <property type="taxonomic scope" value="Eukaryota"/>
</dbReference>
<dbReference type="Gramene" id="EFJ27519">
    <property type="protein sequence ID" value="EFJ27519"/>
    <property type="gene ID" value="SELMODRAFT_412356"/>
</dbReference>
<evidence type="ECO:0000256" key="2">
    <source>
        <dbReference type="ARBA" id="ARBA00022840"/>
    </source>
</evidence>
<dbReference type="PANTHER" id="PTHR11630">
    <property type="entry name" value="DNA REPLICATION LICENSING FACTOR MCM FAMILY MEMBER"/>
    <property type="match status" value="1"/>
</dbReference>
<gene>
    <name evidence="4" type="ORF">SELMODRAFT_412356</name>
</gene>
<evidence type="ECO:0000313" key="5">
    <source>
        <dbReference type="Proteomes" id="UP000001514"/>
    </source>
</evidence>
<dbReference type="EMBL" id="GL377582">
    <property type="protein sequence ID" value="EFJ27519.1"/>
    <property type="molecule type" value="Genomic_DNA"/>
</dbReference>
<keyword evidence="2" id="KW-0067">ATP-binding</keyword>
<organism evidence="5">
    <name type="scientific">Selaginella moellendorffii</name>
    <name type="common">Spikemoss</name>
    <dbReference type="NCBI Taxonomy" id="88036"/>
    <lineage>
        <taxon>Eukaryota</taxon>
        <taxon>Viridiplantae</taxon>
        <taxon>Streptophyta</taxon>
        <taxon>Embryophyta</taxon>
        <taxon>Tracheophyta</taxon>
        <taxon>Lycopodiopsida</taxon>
        <taxon>Selaginellales</taxon>
        <taxon>Selaginellaceae</taxon>
        <taxon>Selaginella</taxon>
    </lineage>
</organism>
<keyword evidence="1" id="KW-0547">Nucleotide-binding</keyword>
<dbReference type="Pfam" id="PF00493">
    <property type="entry name" value="MCM"/>
    <property type="match status" value="1"/>
</dbReference>
<dbReference type="KEGG" id="smo:SELMODRAFT_412356"/>
<dbReference type="PANTHER" id="PTHR11630:SF48">
    <property type="entry name" value="DNA HELICASE MCM9"/>
    <property type="match status" value="1"/>
</dbReference>
<evidence type="ECO:0000256" key="1">
    <source>
        <dbReference type="ARBA" id="ARBA00022741"/>
    </source>
</evidence>
<name>D8RKW4_SELML</name>
<dbReference type="GO" id="GO:0003678">
    <property type="term" value="F:DNA helicase activity"/>
    <property type="evidence" value="ECO:0007669"/>
    <property type="project" value="UniProtKB-EC"/>
</dbReference>
<accession>D8RKW4</accession>
<reference evidence="4 5" key="1">
    <citation type="journal article" date="2011" name="Science">
        <title>The Selaginella genome identifies genetic changes associated with the evolution of vascular plants.</title>
        <authorList>
            <person name="Banks J.A."/>
            <person name="Nishiyama T."/>
            <person name="Hasebe M."/>
            <person name="Bowman J.L."/>
            <person name="Gribskov M."/>
            <person name="dePamphilis C."/>
            <person name="Albert V.A."/>
            <person name="Aono N."/>
            <person name="Aoyama T."/>
            <person name="Ambrose B.A."/>
            <person name="Ashton N.W."/>
            <person name="Axtell M.J."/>
            <person name="Barker E."/>
            <person name="Barker M.S."/>
            <person name="Bennetzen J.L."/>
            <person name="Bonawitz N.D."/>
            <person name="Chapple C."/>
            <person name="Cheng C."/>
            <person name="Correa L.G."/>
            <person name="Dacre M."/>
            <person name="DeBarry J."/>
            <person name="Dreyer I."/>
            <person name="Elias M."/>
            <person name="Engstrom E.M."/>
            <person name="Estelle M."/>
            <person name="Feng L."/>
            <person name="Finet C."/>
            <person name="Floyd S.K."/>
            <person name="Frommer W.B."/>
            <person name="Fujita T."/>
            <person name="Gramzow L."/>
            <person name="Gutensohn M."/>
            <person name="Harholt J."/>
            <person name="Hattori M."/>
            <person name="Heyl A."/>
            <person name="Hirai T."/>
            <person name="Hiwatashi Y."/>
            <person name="Ishikawa M."/>
            <person name="Iwata M."/>
            <person name="Karol K.G."/>
            <person name="Koehler B."/>
            <person name="Kolukisaoglu U."/>
            <person name="Kubo M."/>
            <person name="Kurata T."/>
            <person name="Lalonde S."/>
            <person name="Li K."/>
            <person name="Li Y."/>
            <person name="Litt A."/>
            <person name="Lyons E."/>
            <person name="Manning G."/>
            <person name="Maruyama T."/>
            <person name="Michael T.P."/>
            <person name="Mikami K."/>
            <person name="Miyazaki S."/>
            <person name="Morinaga S."/>
            <person name="Murata T."/>
            <person name="Mueller-Roeber B."/>
            <person name="Nelson D.R."/>
            <person name="Obara M."/>
            <person name="Oguri Y."/>
            <person name="Olmstead R.G."/>
            <person name="Onodera N."/>
            <person name="Petersen B.L."/>
            <person name="Pils B."/>
            <person name="Prigge M."/>
            <person name="Rensing S.A."/>
            <person name="Riano-Pachon D.M."/>
            <person name="Roberts A.W."/>
            <person name="Sato Y."/>
            <person name="Scheller H.V."/>
            <person name="Schulz B."/>
            <person name="Schulz C."/>
            <person name="Shakirov E.V."/>
            <person name="Shibagaki N."/>
            <person name="Shinohara N."/>
            <person name="Shippen D.E."/>
            <person name="Soerensen I."/>
            <person name="Sotooka R."/>
            <person name="Sugimoto N."/>
            <person name="Sugita M."/>
            <person name="Sumikawa N."/>
            <person name="Tanurdzic M."/>
            <person name="Theissen G."/>
            <person name="Ulvskov P."/>
            <person name="Wakazuki S."/>
            <person name="Weng J.K."/>
            <person name="Willats W.W."/>
            <person name="Wipf D."/>
            <person name="Wolf P.G."/>
            <person name="Yang L."/>
            <person name="Zimmer A.D."/>
            <person name="Zhu Q."/>
            <person name="Mitros T."/>
            <person name="Hellsten U."/>
            <person name="Loque D."/>
            <person name="Otillar R."/>
            <person name="Salamov A."/>
            <person name="Schmutz J."/>
            <person name="Shapiro H."/>
            <person name="Lindquist E."/>
            <person name="Lucas S."/>
            <person name="Rokhsar D."/>
            <person name="Grigoriev I.V."/>
        </authorList>
    </citation>
    <scope>NUCLEOTIDE SEQUENCE [LARGE SCALE GENOMIC DNA]</scope>
</reference>
<dbReference type="GO" id="GO:0042555">
    <property type="term" value="C:MCM complex"/>
    <property type="evidence" value="ECO:0000318"/>
    <property type="project" value="GO_Central"/>
</dbReference>
<evidence type="ECO:0000313" key="4">
    <source>
        <dbReference type="EMBL" id="EFJ27519.1"/>
    </source>
</evidence>